<protein>
    <recommendedName>
        <fullName evidence="5">DZIP3-like HEPN domain-containing protein</fullName>
    </recommendedName>
</protein>
<dbReference type="Gene3D" id="1.25.40.20">
    <property type="entry name" value="Ankyrin repeat-containing domain"/>
    <property type="match status" value="2"/>
</dbReference>
<evidence type="ECO:0000256" key="2">
    <source>
        <dbReference type="ARBA" id="ARBA00023043"/>
    </source>
</evidence>
<dbReference type="InterPro" id="IPR036770">
    <property type="entry name" value="Ankyrin_rpt-contain_sf"/>
</dbReference>
<dbReference type="PANTHER" id="PTHR24123:SF33">
    <property type="entry name" value="PROTEIN HOS4"/>
    <property type="match status" value="1"/>
</dbReference>
<gene>
    <name evidence="6" type="ORF">MGAL_10B023312</name>
</gene>
<evidence type="ECO:0000256" key="4">
    <source>
        <dbReference type="SAM" id="Phobius"/>
    </source>
</evidence>
<organism evidence="6 7">
    <name type="scientific">Mytilus galloprovincialis</name>
    <name type="common">Mediterranean mussel</name>
    <dbReference type="NCBI Taxonomy" id="29158"/>
    <lineage>
        <taxon>Eukaryota</taxon>
        <taxon>Metazoa</taxon>
        <taxon>Spiralia</taxon>
        <taxon>Lophotrochozoa</taxon>
        <taxon>Mollusca</taxon>
        <taxon>Bivalvia</taxon>
        <taxon>Autobranchia</taxon>
        <taxon>Pteriomorphia</taxon>
        <taxon>Mytilida</taxon>
        <taxon>Mytiloidea</taxon>
        <taxon>Mytilidae</taxon>
        <taxon>Mytilinae</taxon>
        <taxon>Mytilus</taxon>
    </lineage>
</organism>
<dbReference type="InterPro" id="IPR002110">
    <property type="entry name" value="Ankyrin_rpt"/>
</dbReference>
<reference evidence="6" key="1">
    <citation type="submission" date="2018-11" db="EMBL/GenBank/DDBJ databases">
        <authorList>
            <person name="Alioto T."/>
            <person name="Alioto T."/>
        </authorList>
    </citation>
    <scope>NUCLEOTIDE SEQUENCE</scope>
</reference>
<feature type="repeat" description="ANK" evidence="3">
    <location>
        <begin position="348"/>
        <end position="380"/>
    </location>
</feature>
<dbReference type="Proteomes" id="UP000596742">
    <property type="component" value="Unassembled WGS sequence"/>
</dbReference>
<dbReference type="PANTHER" id="PTHR24123">
    <property type="entry name" value="ANKYRIN REPEAT-CONTAINING"/>
    <property type="match status" value="1"/>
</dbReference>
<dbReference type="InterPro" id="IPR051165">
    <property type="entry name" value="Multifunctional_ANK_Repeat"/>
</dbReference>
<feature type="domain" description="DZIP3-like HEPN" evidence="5">
    <location>
        <begin position="41"/>
        <end position="181"/>
    </location>
</feature>
<feature type="repeat" description="ANK" evidence="3">
    <location>
        <begin position="214"/>
        <end position="246"/>
    </location>
</feature>
<name>A0A8B6CTZ5_MYTGA</name>
<dbReference type="SMART" id="SM00248">
    <property type="entry name" value="ANK"/>
    <property type="match status" value="7"/>
</dbReference>
<feature type="repeat" description="ANK" evidence="3">
    <location>
        <begin position="249"/>
        <end position="281"/>
    </location>
</feature>
<dbReference type="OrthoDB" id="3246549at2759"/>
<feature type="transmembrane region" description="Helical" evidence="4">
    <location>
        <begin position="414"/>
        <end position="431"/>
    </location>
</feature>
<keyword evidence="1" id="KW-0677">Repeat</keyword>
<feature type="repeat" description="ANK" evidence="3">
    <location>
        <begin position="282"/>
        <end position="314"/>
    </location>
</feature>
<evidence type="ECO:0000256" key="1">
    <source>
        <dbReference type="ARBA" id="ARBA00022737"/>
    </source>
</evidence>
<keyword evidence="2 3" id="KW-0040">ANK repeat</keyword>
<keyword evidence="4" id="KW-1133">Transmembrane helix</keyword>
<sequence length="435" mass="49148">MTTASKHLPSKEVNNFLRLCNVLFNLSSSAIRFIFDHEFCPETLKKVFSKKNNRDILDRLRTKKTISGPQWESLFPIGGLEVQSSKLDITLMICLLRNLADIDVFDSQPQINYKIDSSIGTAISTIKFYRNKLSHMDNGSVSDLTFNEIFDAVNMAIIKLNPSLWTECESIRHGPLDEHFENCTALHEICRDGNLELAKVLIQQGFPVNEYNDLRKTPLHSASHEGHKDIVELLLSHGATAVVNKGTISGSTPLHFASRQGHKEIVQLLLQHGADIHQGNNNQSKPIHLATHENHINIVKVLIENGANVNDINKNGSTPMHLVSFKNLTEMAEFLIKNGADINRPKLDKRTPLHVACTYGNFEMVSLLVRHQALVEQRDNDGRTPLFYAKDNGNREIISMLRTLDHSVENDQKAFYMFMLFSCVIIICGVLKRYV</sequence>
<feature type="repeat" description="ANK" evidence="3">
    <location>
        <begin position="181"/>
        <end position="213"/>
    </location>
</feature>
<dbReference type="EMBL" id="UYJE01002406">
    <property type="protein sequence ID" value="VDI10489.1"/>
    <property type="molecule type" value="Genomic_DNA"/>
</dbReference>
<dbReference type="PROSITE" id="PS50088">
    <property type="entry name" value="ANK_REPEAT"/>
    <property type="match status" value="6"/>
</dbReference>
<dbReference type="SUPFAM" id="SSF48403">
    <property type="entry name" value="Ankyrin repeat"/>
    <property type="match status" value="1"/>
</dbReference>
<evidence type="ECO:0000313" key="7">
    <source>
        <dbReference type="Proteomes" id="UP000596742"/>
    </source>
</evidence>
<feature type="repeat" description="ANK" evidence="3">
    <location>
        <begin position="315"/>
        <end position="347"/>
    </location>
</feature>
<keyword evidence="4" id="KW-0812">Transmembrane</keyword>
<dbReference type="InterPro" id="IPR041249">
    <property type="entry name" value="HEPN_DZIP3"/>
</dbReference>
<dbReference type="PROSITE" id="PS50297">
    <property type="entry name" value="ANK_REP_REGION"/>
    <property type="match status" value="6"/>
</dbReference>
<keyword evidence="7" id="KW-1185">Reference proteome</keyword>
<keyword evidence="4" id="KW-0472">Membrane</keyword>
<dbReference type="Pfam" id="PF13637">
    <property type="entry name" value="Ank_4"/>
    <property type="match status" value="1"/>
</dbReference>
<dbReference type="Pfam" id="PF12796">
    <property type="entry name" value="Ank_2"/>
    <property type="match status" value="2"/>
</dbReference>
<dbReference type="PRINTS" id="PR01415">
    <property type="entry name" value="ANKYRIN"/>
</dbReference>
<dbReference type="AlphaFoldDB" id="A0A8B6CTZ5"/>
<evidence type="ECO:0000259" key="5">
    <source>
        <dbReference type="Pfam" id="PF18738"/>
    </source>
</evidence>
<evidence type="ECO:0000256" key="3">
    <source>
        <dbReference type="PROSITE-ProRule" id="PRU00023"/>
    </source>
</evidence>
<dbReference type="Pfam" id="PF18738">
    <property type="entry name" value="HEPN_DZIP3"/>
    <property type="match status" value="1"/>
</dbReference>
<evidence type="ECO:0000313" key="6">
    <source>
        <dbReference type="EMBL" id="VDI10489.1"/>
    </source>
</evidence>
<accession>A0A8B6CTZ5</accession>
<comment type="caution">
    <text evidence="6">The sequence shown here is derived from an EMBL/GenBank/DDBJ whole genome shotgun (WGS) entry which is preliminary data.</text>
</comment>
<proteinExistence type="predicted"/>